<evidence type="ECO:0000313" key="7">
    <source>
        <dbReference type="EMBL" id="KAF9964111.1"/>
    </source>
</evidence>
<dbReference type="PANTHER" id="PTHR28128:SF1">
    <property type="entry name" value="GOLGI APPARATUS MEMBRANE PROTEIN TVP15"/>
    <property type="match status" value="1"/>
</dbReference>
<name>A0A9P6J7U7_MORAP</name>
<feature type="compositionally biased region" description="Polar residues" evidence="5">
    <location>
        <begin position="172"/>
        <end position="195"/>
    </location>
</feature>
<keyword evidence="3 6" id="KW-1133">Transmembrane helix</keyword>
<dbReference type="GO" id="GO:0016192">
    <property type="term" value="P:vesicle-mediated transport"/>
    <property type="evidence" value="ECO:0007669"/>
    <property type="project" value="TreeGrafter"/>
</dbReference>
<evidence type="ECO:0000256" key="5">
    <source>
        <dbReference type="SAM" id="MobiDB-lite"/>
    </source>
</evidence>
<sequence length="195" mass="21323">MAQGATLFRLLNIIVAVLLVLGGIVLFVQIGSWNSGILGVFVVAFGILTFALEFSIPESIVYNMGFMFSMLGRGICKETSLLVDLPCTHSAMSAQTVYVCMGLLCLSWRWFNILVGCIIMVIGFFYIGMHFKGATPSASMTAVPNTSSTNLNAGYGNNTSQYNDHRPEDLQPNMSQSYSTYQNPHPDTSYDTSRA</sequence>
<feature type="region of interest" description="Disordered" evidence="5">
    <location>
        <begin position="151"/>
        <end position="195"/>
    </location>
</feature>
<evidence type="ECO:0000256" key="4">
    <source>
        <dbReference type="ARBA" id="ARBA00023136"/>
    </source>
</evidence>
<feature type="transmembrane region" description="Helical" evidence="6">
    <location>
        <begin position="36"/>
        <end position="60"/>
    </location>
</feature>
<dbReference type="AlphaFoldDB" id="A0A9P6J7U7"/>
<organism evidence="7 8">
    <name type="scientific">Mortierella alpina</name>
    <name type="common">Oleaginous fungus</name>
    <name type="synonym">Mortierella renispora</name>
    <dbReference type="NCBI Taxonomy" id="64518"/>
    <lineage>
        <taxon>Eukaryota</taxon>
        <taxon>Fungi</taxon>
        <taxon>Fungi incertae sedis</taxon>
        <taxon>Mucoromycota</taxon>
        <taxon>Mortierellomycotina</taxon>
        <taxon>Mortierellomycetes</taxon>
        <taxon>Mortierellales</taxon>
        <taxon>Mortierellaceae</taxon>
        <taxon>Mortierella</taxon>
    </lineage>
</organism>
<gene>
    <name evidence="7" type="primary">TVP15_2</name>
    <name evidence="7" type="ORF">BGZ70_006934</name>
</gene>
<feature type="transmembrane region" description="Helical" evidence="6">
    <location>
        <begin position="110"/>
        <end position="129"/>
    </location>
</feature>
<reference evidence="7" key="1">
    <citation type="journal article" date="2020" name="Fungal Divers.">
        <title>Resolving the Mortierellaceae phylogeny through synthesis of multi-gene phylogenetics and phylogenomics.</title>
        <authorList>
            <person name="Vandepol N."/>
            <person name="Liber J."/>
            <person name="Desiro A."/>
            <person name="Na H."/>
            <person name="Kennedy M."/>
            <person name="Barry K."/>
            <person name="Grigoriev I.V."/>
            <person name="Miller A.N."/>
            <person name="O'Donnell K."/>
            <person name="Stajich J.E."/>
            <person name="Bonito G."/>
        </authorList>
    </citation>
    <scope>NUCLEOTIDE SEQUENCE</scope>
    <source>
        <strain evidence="7">CK1249</strain>
    </source>
</reference>
<feature type="compositionally biased region" description="Polar residues" evidence="5">
    <location>
        <begin position="151"/>
        <end position="162"/>
    </location>
</feature>
<dbReference type="GO" id="GO:0000139">
    <property type="term" value="C:Golgi membrane"/>
    <property type="evidence" value="ECO:0007669"/>
    <property type="project" value="TreeGrafter"/>
</dbReference>
<evidence type="ECO:0000256" key="3">
    <source>
        <dbReference type="ARBA" id="ARBA00022989"/>
    </source>
</evidence>
<evidence type="ECO:0000313" key="8">
    <source>
        <dbReference type="Proteomes" id="UP000738359"/>
    </source>
</evidence>
<evidence type="ECO:0000256" key="6">
    <source>
        <dbReference type="SAM" id="Phobius"/>
    </source>
</evidence>
<dbReference type="InterPro" id="IPR013714">
    <property type="entry name" value="Golgi_TVP15"/>
</dbReference>
<accession>A0A9P6J7U7</accession>
<dbReference type="Proteomes" id="UP000738359">
    <property type="component" value="Unassembled WGS sequence"/>
</dbReference>
<feature type="transmembrane region" description="Helical" evidence="6">
    <location>
        <begin position="7"/>
        <end position="30"/>
    </location>
</feature>
<evidence type="ECO:0000256" key="2">
    <source>
        <dbReference type="ARBA" id="ARBA00022692"/>
    </source>
</evidence>
<dbReference type="EMBL" id="JAAAHY010000405">
    <property type="protein sequence ID" value="KAF9964111.1"/>
    <property type="molecule type" value="Genomic_DNA"/>
</dbReference>
<keyword evidence="4 6" id="KW-0472">Membrane</keyword>
<evidence type="ECO:0000256" key="1">
    <source>
        <dbReference type="ARBA" id="ARBA00004141"/>
    </source>
</evidence>
<proteinExistence type="predicted"/>
<dbReference type="PANTHER" id="PTHR28128">
    <property type="entry name" value="GOLGI APPARATUS MEMBRANE PROTEIN TVP15"/>
    <property type="match status" value="1"/>
</dbReference>
<comment type="subcellular location">
    <subcellularLocation>
        <location evidence="1">Membrane</location>
        <topology evidence="1">Multi-pass membrane protein</topology>
    </subcellularLocation>
</comment>
<comment type="caution">
    <text evidence="7">The sequence shown here is derived from an EMBL/GenBank/DDBJ whole genome shotgun (WGS) entry which is preliminary data.</text>
</comment>
<keyword evidence="8" id="KW-1185">Reference proteome</keyword>
<dbReference type="Pfam" id="PF08507">
    <property type="entry name" value="COPI_assoc"/>
    <property type="match status" value="1"/>
</dbReference>
<dbReference type="OrthoDB" id="423534at2759"/>
<keyword evidence="2 6" id="KW-0812">Transmembrane</keyword>
<protein>
    <submittedName>
        <fullName evidence="7">Late Golgi vesicles protein</fullName>
    </submittedName>
</protein>